<name>A0A1H6BJM0_9SPHI</name>
<feature type="transmembrane region" description="Helical" evidence="2">
    <location>
        <begin position="500"/>
        <end position="517"/>
    </location>
</feature>
<keyword evidence="5" id="KW-1185">Reference proteome</keyword>
<feature type="transmembrane region" description="Helical" evidence="2">
    <location>
        <begin position="523"/>
        <end position="547"/>
    </location>
</feature>
<evidence type="ECO:0000313" key="5">
    <source>
        <dbReference type="Proteomes" id="UP000236731"/>
    </source>
</evidence>
<evidence type="ECO:0000256" key="2">
    <source>
        <dbReference type="SAM" id="Phobius"/>
    </source>
</evidence>
<dbReference type="Proteomes" id="UP000236731">
    <property type="component" value="Unassembled WGS sequence"/>
</dbReference>
<keyword evidence="2" id="KW-0812">Transmembrane</keyword>
<dbReference type="AlphaFoldDB" id="A0A1H6BJM0"/>
<dbReference type="InterPro" id="IPR004147">
    <property type="entry name" value="ABC1_dom"/>
</dbReference>
<reference evidence="5" key="1">
    <citation type="submission" date="2016-10" db="EMBL/GenBank/DDBJ databases">
        <authorList>
            <person name="Varghese N."/>
            <person name="Submissions S."/>
        </authorList>
    </citation>
    <scope>NUCLEOTIDE SEQUENCE [LARGE SCALE GENOMIC DNA]</scope>
    <source>
        <strain evidence="5">DSM 22361</strain>
    </source>
</reference>
<dbReference type="EMBL" id="FNUT01000010">
    <property type="protein sequence ID" value="SEG60931.1"/>
    <property type="molecule type" value="Genomic_DNA"/>
</dbReference>
<dbReference type="PANTHER" id="PTHR10566:SF113">
    <property type="entry name" value="PROTEIN ACTIVITY OF BC1 COMPLEX KINASE 7, CHLOROPLASTIC"/>
    <property type="match status" value="1"/>
</dbReference>
<dbReference type="InterPro" id="IPR011009">
    <property type="entry name" value="Kinase-like_dom_sf"/>
</dbReference>
<evidence type="ECO:0000259" key="3">
    <source>
        <dbReference type="Pfam" id="PF03109"/>
    </source>
</evidence>
<gene>
    <name evidence="4" type="ORF">SAMN05421877_110151</name>
</gene>
<dbReference type="SUPFAM" id="SSF56112">
    <property type="entry name" value="Protein kinase-like (PK-like)"/>
    <property type="match status" value="1"/>
</dbReference>
<dbReference type="PANTHER" id="PTHR10566">
    <property type="entry name" value="CHAPERONE-ACTIVITY OF BC1 COMPLEX CABC1 -RELATED"/>
    <property type="match status" value="1"/>
</dbReference>
<dbReference type="RefSeq" id="WP_103907269.1">
    <property type="nucleotide sequence ID" value="NZ_CP049246.1"/>
</dbReference>
<keyword evidence="2" id="KW-0472">Membrane</keyword>
<dbReference type="Pfam" id="PF03109">
    <property type="entry name" value="ABC1"/>
    <property type="match status" value="1"/>
</dbReference>
<feature type="domain" description="ABC1 atypical kinase-like" evidence="3">
    <location>
        <begin position="97"/>
        <end position="339"/>
    </location>
</feature>
<keyword evidence="2" id="KW-1133">Transmembrane helix</keyword>
<dbReference type="OrthoDB" id="9795390at2"/>
<accession>A0A1H6BJM0</accession>
<evidence type="ECO:0000256" key="1">
    <source>
        <dbReference type="ARBA" id="ARBA00009670"/>
    </source>
</evidence>
<keyword evidence="4" id="KW-0830">Ubiquinone</keyword>
<sequence>MLHINGFEKIKRVGQILKILSKHGFDEIVSRSNLDRILPDSFLFWNNHARRVFEDNFNIRVRMAIEELGPTFIKLGQLLSNRPDIIPQDLQEELVKLQDDVAQEDIDIRKRLASELDIDVDAHFMRIDPKPIASASIAQVYRGQLKDGKEVVFKVKRRDIDEMIRADLDFIKDLVKLLQRKYEVVYKMNLYQIVLSFESSLLNELSFTNEINNIQRFRRNFAENKEVYVPTVYRKYSTDTLICMEFIDGVKVNDMEGFQALGLYPKSILQNVLDLYLEQVLMHGFFHADPHPGNVMVNRRGQIVFIDFGAMGFMIPEDRKIIEAMVIDFLANDAKSLIKNIKRLAVVHHIEDERRLERDAYEIFEMIKQNALDDIDISVMLQKLNTVLQSNHILLPDFVYILLRGVSILEGTGRQLDADLNVPESISPFAKKIAAQKLSADHLIAELKDKAKFAKDVLTEVPSDLLTILEKVKDDKVTLNHKMEDFDNLQLILHRMGNKFLLSILAMTFGVGASILAHGRVGYLLWGIPVLSWFGFAMSFFLCFALLSHLYKSK</sequence>
<organism evidence="4 5">
    <name type="scientific">Sphingobacterium lactis</name>
    <dbReference type="NCBI Taxonomy" id="797291"/>
    <lineage>
        <taxon>Bacteria</taxon>
        <taxon>Pseudomonadati</taxon>
        <taxon>Bacteroidota</taxon>
        <taxon>Sphingobacteriia</taxon>
        <taxon>Sphingobacteriales</taxon>
        <taxon>Sphingobacteriaceae</taxon>
        <taxon>Sphingobacterium</taxon>
    </lineage>
</organism>
<evidence type="ECO:0000313" key="4">
    <source>
        <dbReference type="EMBL" id="SEG60931.1"/>
    </source>
</evidence>
<comment type="similarity">
    <text evidence="1">Belongs to the protein kinase superfamily. ADCK protein kinase family.</text>
</comment>
<dbReference type="CDD" id="cd05121">
    <property type="entry name" value="ABC1_ADCK3-like"/>
    <property type="match status" value="1"/>
</dbReference>
<proteinExistence type="inferred from homology"/>
<protein>
    <submittedName>
        <fullName evidence="4">Ubiquinone biosynthesis protein</fullName>
    </submittedName>
</protein>
<dbReference type="InterPro" id="IPR050154">
    <property type="entry name" value="UbiB_kinase"/>
</dbReference>